<evidence type="ECO:0000313" key="10">
    <source>
        <dbReference type="Proteomes" id="UP001360560"/>
    </source>
</evidence>
<dbReference type="Proteomes" id="UP001360560">
    <property type="component" value="Unassembled WGS sequence"/>
</dbReference>
<dbReference type="RefSeq" id="XP_064852240.1">
    <property type="nucleotide sequence ID" value="XM_064996168.1"/>
</dbReference>
<evidence type="ECO:0000256" key="6">
    <source>
        <dbReference type="RuleBase" id="RU369013"/>
    </source>
</evidence>
<dbReference type="PANTHER" id="PTHR10984:SF25">
    <property type="entry name" value="ENDOPLASMIC RETICULUM-GOLGI INTERMEDIATE COMPARTMENT PROTEIN 3"/>
    <property type="match status" value="1"/>
</dbReference>
<name>A0AAV5QLM5_9ASCO</name>
<dbReference type="InterPro" id="IPR039542">
    <property type="entry name" value="Erv_N"/>
</dbReference>
<evidence type="ECO:0000256" key="5">
    <source>
        <dbReference type="ARBA" id="ARBA00023136"/>
    </source>
</evidence>
<dbReference type="GO" id="GO:0000139">
    <property type="term" value="C:Golgi membrane"/>
    <property type="evidence" value="ECO:0007669"/>
    <property type="project" value="UniProtKB-SubCell"/>
</dbReference>
<dbReference type="EMBL" id="BTFZ01000004">
    <property type="protein sequence ID" value="GMM35240.1"/>
    <property type="molecule type" value="Genomic_DNA"/>
</dbReference>
<evidence type="ECO:0000256" key="3">
    <source>
        <dbReference type="ARBA" id="ARBA00022692"/>
    </source>
</evidence>
<evidence type="ECO:0000259" key="8">
    <source>
        <dbReference type="Pfam" id="PF13850"/>
    </source>
</evidence>
<dbReference type="GO" id="GO:0030134">
    <property type="term" value="C:COPII-coated ER to Golgi transport vesicle"/>
    <property type="evidence" value="ECO:0007669"/>
    <property type="project" value="TreeGrafter"/>
</dbReference>
<keyword evidence="4 6" id="KW-1133">Transmembrane helix</keyword>
<keyword evidence="6" id="KW-0931">ER-Golgi transport</keyword>
<dbReference type="InterPro" id="IPR012936">
    <property type="entry name" value="Erv_C"/>
</dbReference>
<evidence type="ECO:0000256" key="2">
    <source>
        <dbReference type="ARBA" id="ARBA00005648"/>
    </source>
</evidence>
<comment type="function">
    <text evidence="6">Plays a role in transport between endoplasmic reticulum and Golgi.</text>
</comment>
<evidence type="ECO:0000256" key="1">
    <source>
        <dbReference type="ARBA" id="ARBA00004141"/>
    </source>
</evidence>
<evidence type="ECO:0000259" key="7">
    <source>
        <dbReference type="Pfam" id="PF07970"/>
    </source>
</evidence>
<feature type="transmembrane region" description="Helical" evidence="6">
    <location>
        <begin position="20"/>
        <end position="41"/>
    </location>
</feature>
<comment type="similarity">
    <text evidence="2 6">Belongs to the ERGIC family.</text>
</comment>
<proteinExistence type="inferred from homology"/>
<keyword evidence="3 6" id="KW-0812">Transmembrane</keyword>
<dbReference type="InterPro" id="IPR045888">
    <property type="entry name" value="Erv"/>
</dbReference>
<feature type="transmembrane region" description="Helical" evidence="6">
    <location>
        <begin position="373"/>
        <end position="394"/>
    </location>
</feature>
<gene>
    <name evidence="9" type="ORF">DASC09_025650</name>
</gene>
<dbReference type="GO" id="GO:0033116">
    <property type="term" value="C:endoplasmic reticulum-Golgi intermediate compartment membrane"/>
    <property type="evidence" value="ECO:0007669"/>
    <property type="project" value="UniProtKB-SubCell"/>
</dbReference>
<sequence>MKSKLLAFDAFAKTVEDARVRTTSGGLVTMTCLVAVVLLILNEWNEFNTVKLHPEIVVDRDRAKRLDVNLDISFPKLPCEVLTLDIMDVSGELQEDVAKFGFTKIRLAPRGHEIAEEALTMGNEDGKDTMMRIKGSDYCGPCYGAKDQSNNDNDQVQKVCCNSCEEVRQAYVKAGWAFFDGKDVEQCEQEGYVSKINERLHEGCRIKGTANINRVAGNLHIAPGASYTGQFRHIHDLSLFEKHEHFTFEHVINHLSFGPDPGSDLQNNNDDNNIKNLMFSTHPLDGFKSTVDERFKVYSYFVKVVSTRYEFLNHTFLETNQFSATKHNRPLQGGPDEDHKHTIHSRGGHPAVFFNLEISPIKVINREEYSNTWGSFFLSVCSAIGGVLTIGAVVDRTIYETDKVIRSKKDT</sequence>
<evidence type="ECO:0000313" key="9">
    <source>
        <dbReference type="EMBL" id="GMM35240.1"/>
    </source>
</evidence>
<keyword evidence="6" id="KW-0333">Golgi apparatus</keyword>
<dbReference type="GO" id="GO:0006888">
    <property type="term" value="P:endoplasmic reticulum to Golgi vesicle-mediated transport"/>
    <property type="evidence" value="ECO:0007669"/>
    <property type="project" value="UniProtKB-UniRule"/>
</dbReference>
<evidence type="ECO:0000256" key="4">
    <source>
        <dbReference type="ARBA" id="ARBA00022989"/>
    </source>
</evidence>
<feature type="domain" description="Endoplasmic reticulum vesicle transporter N-terminal" evidence="8">
    <location>
        <begin position="6"/>
        <end position="94"/>
    </location>
</feature>
<accession>A0AAV5QLM5</accession>
<organism evidence="9 10">
    <name type="scientific">Saccharomycopsis crataegensis</name>
    <dbReference type="NCBI Taxonomy" id="43959"/>
    <lineage>
        <taxon>Eukaryota</taxon>
        <taxon>Fungi</taxon>
        <taxon>Dikarya</taxon>
        <taxon>Ascomycota</taxon>
        <taxon>Saccharomycotina</taxon>
        <taxon>Saccharomycetes</taxon>
        <taxon>Saccharomycopsidaceae</taxon>
        <taxon>Saccharomycopsis</taxon>
    </lineage>
</organism>
<dbReference type="GO" id="GO:0005789">
    <property type="term" value="C:endoplasmic reticulum membrane"/>
    <property type="evidence" value="ECO:0007669"/>
    <property type="project" value="UniProtKB-SubCell"/>
</dbReference>
<keyword evidence="10" id="KW-1185">Reference proteome</keyword>
<dbReference type="Pfam" id="PF13850">
    <property type="entry name" value="ERGIC_N"/>
    <property type="match status" value="1"/>
</dbReference>
<dbReference type="GO" id="GO:0006890">
    <property type="term" value="P:retrograde vesicle-mediated transport, Golgi to endoplasmic reticulum"/>
    <property type="evidence" value="ECO:0007669"/>
    <property type="project" value="TreeGrafter"/>
</dbReference>
<dbReference type="PANTHER" id="PTHR10984">
    <property type="entry name" value="ENDOPLASMIC RETICULUM-GOLGI INTERMEDIATE COMPARTMENT PROTEIN"/>
    <property type="match status" value="1"/>
</dbReference>
<dbReference type="GeneID" id="90073219"/>
<keyword evidence="6" id="KW-0813">Transport</keyword>
<keyword evidence="5 6" id="KW-0472">Membrane</keyword>
<comment type="subcellular location">
    <subcellularLocation>
        <location evidence="6">Endoplasmic reticulum membrane</location>
        <topology evidence="6">Multi-pass membrane protein</topology>
    </subcellularLocation>
    <subcellularLocation>
        <location evidence="6">Endoplasmic reticulum-Golgi intermediate compartment membrane</location>
        <topology evidence="6">Multi-pass membrane protein</topology>
    </subcellularLocation>
    <subcellularLocation>
        <location evidence="6">Golgi apparatus membrane</location>
        <topology evidence="6">Multi-pass membrane protein</topology>
    </subcellularLocation>
    <subcellularLocation>
        <location evidence="1">Membrane</location>
        <topology evidence="1">Multi-pass membrane protein</topology>
    </subcellularLocation>
</comment>
<protein>
    <recommendedName>
        <fullName evidence="6">Endoplasmic reticulum-Golgi intermediate compartment protein</fullName>
    </recommendedName>
</protein>
<dbReference type="Pfam" id="PF07970">
    <property type="entry name" value="COPIIcoated_ERV"/>
    <property type="match status" value="1"/>
</dbReference>
<reference evidence="9 10" key="1">
    <citation type="journal article" date="2023" name="Elife">
        <title>Identification of key yeast species and microbe-microbe interactions impacting larval growth of Drosophila in the wild.</title>
        <authorList>
            <person name="Mure A."/>
            <person name="Sugiura Y."/>
            <person name="Maeda R."/>
            <person name="Honda K."/>
            <person name="Sakurai N."/>
            <person name="Takahashi Y."/>
            <person name="Watada M."/>
            <person name="Katoh T."/>
            <person name="Gotoh A."/>
            <person name="Gotoh Y."/>
            <person name="Taniguchi I."/>
            <person name="Nakamura K."/>
            <person name="Hayashi T."/>
            <person name="Katayama T."/>
            <person name="Uemura T."/>
            <person name="Hattori Y."/>
        </authorList>
    </citation>
    <scope>NUCLEOTIDE SEQUENCE [LARGE SCALE GENOMIC DNA]</scope>
    <source>
        <strain evidence="9 10">SC-9</strain>
    </source>
</reference>
<keyword evidence="6" id="KW-0256">Endoplasmic reticulum</keyword>
<feature type="domain" description="Endoplasmic reticulum vesicle transporter C-terminal" evidence="7">
    <location>
        <begin position="142"/>
        <end position="395"/>
    </location>
</feature>
<dbReference type="AlphaFoldDB" id="A0AAV5QLM5"/>
<comment type="caution">
    <text evidence="9">The sequence shown here is derived from an EMBL/GenBank/DDBJ whole genome shotgun (WGS) entry which is preliminary data.</text>
</comment>